<feature type="region of interest" description="Disordered" evidence="1">
    <location>
        <begin position="476"/>
        <end position="498"/>
    </location>
</feature>
<feature type="compositionally biased region" description="Basic and acidic residues" evidence="1">
    <location>
        <begin position="1248"/>
        <end position="1271"/>
    </location>
</feature>
<feature type="compositionally biased region" description="Basic and acidic residues" evidence="1">
    <location>
        <begin position="1370"/>
        <end position="1382"/>
    </location>
</feature>
<name>A0A0L9U6A6_PHAAN</name>
<feature type="region of interest" description="Disordered" evidence="1">
    <location>
        <begin position="2195"/>
        <end position="2250"/>
    </location>
</feature>
<feature type="compositionally biased region" description="Polar residues" evidence="1">
    <location>
        <begin position="925"/>
        <end position="941"/>
    </location>
</feature>
<feature type="compositionally biased region" description="Basic and acidic residues" evidence="1">
    <location>
        <begin position="2240"/>
        <end position="2250"/>
    </location>
</feature>
<feature type="region of interest" description="Disordered" evidence="1">
    <location>
        <begin position="298"/>
        <end position="327"/>
    </location>
</feature>
<reference evidence="3" key="1">
    <citation type="journal article" date="2015" name="Proc. Natl. Acad. Sci. U.S.A.">
        <title>Genome sequencing of adzuki bean (Vigna angularis) provides insight into high starch and low fat accumulation and domestication.</title>
        <authorList>
            <person name="Yang K."/>
            <person name="Tian Z."/>
            <person name="Chen C."/>
            <person name="Luo L."/>
            <person name="Zhao B."/>
            <person name="Wang Z."/>
            <person name="Yu L."/>
            <person name="Li Y."/>
            <person name="Sun Y."/>
            <person name="Li W."/>
            <person name="Chen Y."/>
            <person name="Li Y."/>
            <person name="Zhang Y."/>
            <person name="Ai D."/>
            <person name="Zhao J."/>
            <person name="Shang C."/>
            <person name="Ma Y."/>
            <person name="Wu B."/>
            <person name="Wang M."/>
            <person name="Gao L."/>
            <person name="Sun D."/>
            <person name="Zhang P."/>
            <person name="Guo F."/>
            <person name="Wang W."/>
            <person name="Li Y."/>
            <person name="Wang J."/>
            <person name="Varshney R.K."/>
            <person name="Wang J."/>
            <person name="Ling H.Q."/>
            <person name="Wan P."/>
        </authorList>
    </citation>
    <scope>NUCLEOTIDE SEQUENCE</scope>
    <source>
        <strain evidence="3">cv. Jingnong 6</strain>
    </source>
</reference>
<feature type="region of interest" description="Disordered" evidence="1">
    <location>
        <begin position="1640"/>
        <end position="1669"/>
    </location>
</feature>
<feature type="region of interest" description="Disordered" evidence="1">
    <location>
        <begin position="2262"/>
        <end position="2354"/>
    </location>
</feature>
<organism evidence="2 3">
    <name type="scientific">Phaseolus angularis</name>
    <name type="common">Azuki bean</name>
    <name type="synonym">Vigna angularis</name>
    <dbReference type="NCBI Taxonomy" id="3914"/>
    <lineage>
        <taxon>Eukaryota</taxon>
        <taxon>Viridiplantae</taxon>
        <taxon>Streptophyta</taxon>
        <taxon>Embryophyta</taxon>
        <taxon>Tracheophyta</taxon>
        <taxon>Spermatophyta</taxon>
        <taxon>Magnoliopsida</taxon>
        <taxon>eudicotyledons</taxon>
        <taxon>Gunneridae</taxon>
        <taxon>Pentapetalae</taxon>
        <taxon>rosids</taxon>
        <taxon>fabids</taxon>
        <taxon>Fabales</taxon>
        <taxon>Fabaceae</taxon>
        <taxon>Papilionoideae</taxon>
        <taxon>50 kb inversion clade</taxon>
        <taxon>NPAAA clade</taxon>
        <taxon>indigoferoid/millettioid clade</taxon>
        <taxon>Phaseoleae</taxon>
        <taxon>Vigna</taxon>
    </lineage>
</organism>
<feature type="region of interest" description="Disordered" evidence="1">
    <location>
        <begin position="1012"/>
        <end position="1098"/>
    </location>
</feature>
<feature type="compositionally biased region" description="Basic and acidic residues" evidence="1">
    <location>
        <begin position="1473"/>
        <end position="1483"/>
    </location>
</feature>
<feature type="region of interest" description="Disordered" evidence="1">
    <location>
        <begin position="524"/>
        <end position="627"/>
    </location>
</feature>
<sequence>MKGGRRRVPNGMGVQTVSILIPNGGGEPKEEPIQPIARAELVRTKAHDESSLEANVTVKSNKEVQTSNVIEKEEIQDTGKCSQVEEKTIKEPTKSQLKEEEVQTRSPTPPPTPPSVQGDTNQIRQQETLYIDESEINDNDKQGCIPKIAQDIQLTIAQETEKPETKVSVGIVTEKLDNKHASEIRSEEGTDAKQLTDVEIPKSEIEGVPKEAQQPIANTVLVGTRVYDEGCREDTESEEDAKVLSNDEEQKPEYVTEGTVGIKATNYTIEKEEVPTSPVSVKEGIENIRKFIKEEESKRVKEETKMQLQDEQGQTRSPTPAFVQGDTNKIPQQETLCIDESEAFDNAKQWCIPAIELEKNTTVAQETRNPETKDKVNTVAENLGHKDVTEIKAEEGTYAQQSTEVEMPKSERDGMPIDEAQQPIANAVSVRSKALEESSQEIPPKAYVKSNKEVKTPESVTNEVVEISTTNYTEKQDVPKAHVGEGERIGDKFNQEKEEGIEATNTQLLEEEVQIRSSTLVSVQGDTNQIPQQETLHVNESEEWEVSETQDNAGTIIENLDKDASEIRGKDGTEAKQFTDLEMSKSETEDTTQLNEESGEQDKQLEADITDKSNEKEQTPEYVTDENVEINITYYAEEKNQNPTHHAKEKEGIEDIFKQAEKEKLIEQTTNTQSEEEEVQTHGPAFVIDDTNQIPHQETMHNDESKVMDNAKQSYIPEIQLDGKAIVFQETEVSESLYKKDATEIRVKKEIDAKKLTDSEMPKPKIEEDGALKPIANAELVRTEAVEESGKQETQQKKDITEETADESNKEVLIKKFAITEKTAEINTNNCTKEHDTVETSPAKEQEGTGDGAKLHEEKANGIEEKTKTQNPEEEFQTSSPTPAFVQGDSGQTLQQETVKIDESEVLDNDKHRSIPEIELDGKSTVVQETNNPEIKDNISTGAEDLDNKDAIEVQAEEGAYVKQLTNVEIPNSEIKDTEVPEDEVPQPIEVAAAIETVDDINQKEIKIEEDITEKKSNKDEQSSQYVATDTTEIKTNSYTDEHDKVQTSHAEVNQGTEGDENFGQVEEAKGNEETNKVQLPEEEVQIRSPTPAFVQGDTDQISQQELLLVDEPEVIDYVEQSCIPEIELDRKSTVVQETEKPETKNNVSIVTENLGTNDASEIIAKEETDAEKLADVKIVKSEIKGVPKDETLKPTANAVLLRTEAVEKNSQQDKQQEAEVSDKSIKEVQSQEYITEGSAEININNEAEEKDKNSTSNAEKKEGTSHAEEKEGIEDIFNQKEKEKEIEEATKTHSVEEEEIQRRSPPPGFVQGDTNQILHQETLHINESEVIHNAKLSYIPEIELHEKAIVVQKSEKVETKDNFDRVRENLNKDESENRAEEGIDVNQLTDLEMPKSETKGVLEDDSLQPMPDTVSVEKEAVSVSQEKRQPQEEFIKKVNKEVQTPQYFTEDREKIETTNDTEEQEEVPTSQPKEKSGNKDDDKFEQEEEKIGIEESTKTQLQDKDISTTIGEPEDKALITRLNSSSNGNEGLDEISPEKFTENLNKDVQTPQRNTKANTETNITSYPDKLEEAEDIEESIEKQLAEEEIQHTLPTPTSVQEDIDQMSQQQTLHDDEIEVISNAKSCMTEIELDRKSIVVEESKQPETKANDDLVKEEQADHQSKESRDQSFITNYIIVERHTTSESNKELSDDVDLDGQKKLESHLEEFLEIKDASEIRAKGIHSKQLTDVEIKKSETEGVAEDKGMQTMSSTSVKNYAINECCQEEIQPREEYAETHIKEVKMPHYEFNMQKHIPEVYGVEEDTCQTRVVNEQKLESQLASLNKEATFIDNRYSDGEIENANAISDIEKEVNPKSHTKQKLVIHDSIFNEEEAKGIEEMTKIKLLNSATDCPPEEEVQPKLPDPATVQGDTDQILQQQTLPSDALDTIDNNLRSIPENELDRMSTSVEEPETKANINIVEEKSDKQSHEPSMQSLITDYITAEGHLASENSSKLSYDKKEQKTVNLQMVENLGIMYASKTTTEEVTDAKQPTGVELEKTKNEELIENKTLDESNQEEMQPEEDFSETYTKGKKTPQSSMENVNSEGMEITENSSKSSYAEEEQEQVINTYTIENSEIKDSRIIKLEEASDIKEATDESVDKAISFLSTIPSVRIGIVDESIQEKIQKDVQPAVINSKAEQRPENDFVRNMEVLEGPGNTSVENDEKVEVQSEANNQKTIKKHPNLEELETAEISPSSDTKELGKEREVAKLGGVSESVSVDITEHIDTGKLETQEAETGTSGNTKEGEEFEKISPSSSVGVISRDSQDSGTKVLHKKSHGILSGVGSKVKHSISKVKKVITGKSSHPKTPPS</sequence>
<feature type="region of interest" description="Disordered" evidence="1">
    <location>
        <begin position="2024"/>
        <end position="2105"/>
    </location>
</feature>
<feature type="compositionally biased region" description="Basic residues" evidence="1">
    <location>
        <begin position="2330"/>
        <end position="2342"/>
    </location>
</feature>
<feature type="compositionally biased region" description="Polar residues" evidence="1">
    <location>
        <begin position="306"/>
        <end position="318"/>
    </location>
</feature>
<dbReference type="Gramene" id="KOM38197">
    <property type="protein sequence ID" value="KOM38197"/>
    <property type="gene ID" value="LR48_Vigan03g157900"/>
</dbReference>
<feature type="compositionally biased region" description="Basic and acidic residues" evidence="1">
    <location>
        <begin position="2037"/>
        <end position="2053"/>
    </location>
</feature>
<feature type="compositionally biased region" description="Basic and acidic residues" evidence="1">
    <location>
        <begin position="1393"/>
        <end position="1403"/>
    </location>
</feature>
<feature type="compositionally biased region" description="Polar residues" evidence="1">
    <location>
        <begin position="115"/>
        <end position="128"/>
    </location>
</feature>
<feature type="compositionally biased region" description="Polar residues" evidence="1">
    <location>
        <begin position="2076"/>
        <end position="2099"/>
    </location>
</feature>
<feature type="compositionally biased region" description="Basic and acidic residues" evidence="1">
    <location>
        <begin position="899"/>
        <end position="922"/>
    </location>
</feature>
<feature type="region of interest" description="Disordered" evidence="1">
    <location>
        <begin position="1370"/>
        <end position="1579"/>
    </location>
</feature>
<feature type="compositionally biased region" description="Polar residues" evidence="1">
    <location>
        <begin position="1048"/>
        <end position="1057"/>
    </location>
</feature>
<feature type="compositionally biased region" description="Basic and acidic residues" evidence="1">
    <location>
        <begin position="406"/>
        <end position="415"/>
    </location>
</feature>
<feature type="compositionally biased region" description="Basic and acidic residues" evidence="1">
    <location>
        <begin position="759"/>
        <end position="771"/>
    </location>
</feature>
<feature type="compositionally biased region" description="Basic and acidic residues" evidence="1">
    <location>
        <begin position="1490"/>
        <end position="1507"/>
    </location>
</feature>
<feature type="region of interest" description="Disordered" evidence="1">
    <location>
        <begin position="180"/>
        <end position="199"/>
    </location>
</feature>
<feature type="compositionally biased region" description="Basic and acidic residues" evidence="1">
    <location>
        <begin position="1416"/>
        <end position="1441"/>
    </location>
</feature>
<feature type="compositionally biased region" description="Basic and acidic residues" evidence="1">
    <location>
        <begin position="2264"/>
        <end position="2275"/>
    </location>
</feature>
<feature type="compositionally biased region" description="Polar residues" evidence="1">
    <location>
        <begin position="52"/>
        <end position="69"/>
    </location>
</feature>
<protein>
    <submittedName>
        <fullName evidence="2">Uncharacterized protein</fullName>
    </submittedName>
</protein>
<feature type="compositionally biased region" description="Basic and acidic residues" evidence="1">
    <location>
        <begin position="559"/>
        <end position="588"/>
    </location>
</feature>
<feature type="compositionally biased region" description="Basic and acidic residues" evidence="1">
    <location>
        <begin position="781"/>
        <end position="809"/>
    </location>
</feature>
<feature type="region of interest" description="Disordered" evidence="1">
    <location>
        <begin position="1205"/>
        <end position="1314"/>
    </location>
</feature>
<feature type="compositionally biased region" description="Basic and acidic residues" evidence="1">
    <location>
        <begin position="1067"/>
        <end position="1076"/>
    </location>
</feature>
<feature type="compositionally biased region" description="Polar residues" evidence="1">
    <location>
        <begin position="1593"/>
        <end position="1612"/>
    </location>
</feature>
<evidence type="ECO:0000313" key="2">
    <source>
        <dbReference type="EMBL" id="KOM38197.1"/>
    </source>
</evidence>
<feature type="region of interest" description="Disordered" evidence="1">
    <location>
        <begin position="395"/>
        <end position="416"/>
    </location>
</feature>
<accession>A0A0L9U6A6</accession>
<evidence type="ECO:0000256" key="1">
    <source>
        <dbReference type="SAM" id="MobiDB-lite"/>
    </source>
</evidence>
<feature type="compositionally biased region" description="Basic and acidic residues" evidence="1">
    <location>
        <begin position="1537"/>
        <end position="1546"/>
    </location>
</feature>
<dbReference type="STRING" id="3914.A0A0L9U6A6"/>
<feature type="region of interest" description="Disordered" evidence="1">
    <location>
        <begin position="1593"/>
        <end position="1615"/>
    </location>
</feature>
<evidence type="ECO:0000313" key="3">
    <source>
        <dbReference type="Proteomes" id="UP000053144"/>
    </source>
</evidence>
<feature type="compositionally biased region" description="Basic and acidic residues" evidence="1">
    <location>
        <begin position="70"/>
        <end position="103"/>
    </location>
</feature>
<feature type="region of interest" description="Disordered" evidence="1">
    <location>
        <begin position="231"/>
        <end position="255"/>
    </location>
</feature>
<feature type="compositionally biased region" description="Basic and acidic residues" evidence="1">
    <location>
        <begin position="832"/>
        <end position="868"/>
    </location>
</feature>
<feature type="compositionally biased region" description="Polar residues" evidence="1">
    <location>
        <begin position="1023"/>
        <end position="1039"/>
    </location>
</feature>
<dbReference type="EMBL" id="CM003373">
    <property type="protein sequence ID" value="KOM38197.1"/>
    <property type="molecule type" value="Genomic_DNA"/>
</dbReference>
<feature type="region of interest" description="Disordered" evidence="1">
    <location>
        <begin position="435"/>
        <end position="461"/>
    </location>
</feature>
<feature type="region of interest" description="Disordered" evidence="1">
    <location>
        <begin position="1"/>
        <end position="31"/>
    </location>
</feature>
<feature type="compositionally biased region" description="Basic and acidic residues" evidence="1">
    <location>
        <begin position="1205"/>
        <end position="1227"/>
    </location>
</feature>
<gene>
    <name evidence="2" type="ORF">LR48_Vigan03g157900</name>
</gene>
<feature type="compositionally biased region" description="Basic and acidic residues" evidence="1">
    <location>
        <begin position="600"/>
        <end position="619"/>
    </location>
</feature>
<dbReference type="OMA" id="KAIIHVD"/>
<dbReference type="Proteomes" id="UP000053144">
    <property type="component" value="Chromosome 3"/>
</dbReference>
<feature type="compositionally biased region" description="Polar residues" evidence="1">
    <location>
        <begin position="1547"/>
        <end position="1566"/>
    </location>
</feature>
<feature type="region of interest" description="Disordered" evidence="1">
    <location>
        <begin position="759"/>
        <end position="809"/>
    </location>
</feature>
<feature type="compositionally biased region" description="Basic and acidic residues" evidence="1">
    <location>
        <begin position="1278"/>
        <end position="1296"/>
    </location>
</feature>
<feature type="region of interest" description="Disordered" evidence="1">
    <location>
        <begin position="827"/>
        <end position="947"/>
    </location>
</feature>
<feature type="compositionally biased region" description="Polar residues" evidence="1">
    <location>
        <begin position="524"/>
        <end position="538"/>
    </location>
</feature>
<feature type="compositionally biased region" description="Polar residues" evidence="1">
    <location>
        <begin position="889"/>
        <end position="898"/>
    </location>
</feature>
<feature type="region of interest" description="Disordered" evidence="1">
    <location>
        <begin position="44"/>
        <end position="142"/>
    </location>
</feature>
<feature type="compositionally biased region" description="Basic and acidic residues" evidence="1">
    <location>
        <begin position="1012"/>
        <end position="1022"/>
    </location>
</feature>
<proteinExistence type="predicted"/>
<feature type="compositionally biased region" description="Acidic residues" evidence="1">
    <location>
        <begin position="2055"/>
        <end position="2067"/>
    </location>
</feature>